<dbReference type="EMBL" id="CP094528">
    <property type="protein sequence ID" value="UOE43819.1"/>
    <property type="molecule type" value="Genomic_DNA"/>
</dbReference>
<name>A0ABY4BXG1_9MICO</name>
<protein>
    <submittedName>
        <fullName evidence="2">Uncharacterized protein</fullName>
    </submittedName>
</protein>
<feature type="region of interest" description="Disordered" evidence="1">
    <location>
        <begin position="1"/>
        <end position="31"/>
    </location>
</feature>
<keyword evidence="3" id="KW-1185">Reference proteome</keyword>
<organism evidence="2 3">
    <name type="scientific">Agromyces larvae</name>
    <dbReference type="NCBI Taxonomy" id="2929802"/>
    <lineage>
        <taxon>Bacteria</taxon>
        <taxon>Bacillati</taxon>
        <taxon>Actinomycetota</taxon>
        <taxon>Actinomycetes</taxon>
        <taxon>Micrococcales</taxon>
        <taxon>Microbacteriaceae</taxon>
        <taxon>Agromyces</taxon>
    </lineage>
</organism>
<accession>A0ABY4BXG1</accession>
<proteinExistence type="predicted"/>
<dbReference type="Proteomes" id="UP000832097">
    <property type="component" value="Chromosome"/>
</dbReference>
<reference evidence="2 3" key="1">
    <citation type="submission" date="2022-03" db="EMBL/GenBank/DDBJ databases">
        <title>Mucilaginibacter sp. isolated from the gut of Protaetia brevitarsis seulensis larvae.</title>
        <authorList>
            <person name="Won M."/>
            <person name="Kim S.-J."/>
            <person name="Kwon S.-W."/>
        </authorList>
    </citation>
    <scope>NUCLEOTIDE SEQUENCE [LARGE SCALE GENOMIC DNA]</scope>
    <source>
        <strain evidence="2 3">CFWR-12</strain>
    </source>
</reference>
<feature type="compositionally biased region" description="Low complexity" evidence="1">
    <location>
        <begin position="22"/>
        <end position="31"/>
    </location>
</feature>
<evidence type="ECO:0000313" key="3">
    <source>
        <dbReference type="Proteomes" id="UP000832097"/>
    </source>
</evidence>
<evidence type="ECO:0000256" key="1">
    <source>
        <dbReference type="SAM" id="MobiDB-lite"/>
    </source>
</evidence>
<gene>
    <name evidence="2" type="ORF">MTO99_16870</name>
</gene>
<sequence>MGSADGFAARRETAGGGETGGRDAAGPESDPADAYCGGCACGADGWTTGCCGAGWGAACGCTPADPCDGIAGGAANEPCGADICGADICGAEA</sequence>
<dbReference type="RefSeq" id="WP_243555065.1">
    <property type="nucleotide sequence ID" value="NZ_CP094528.1"/>
</dbReference>
<evidence type="ECO:0000313" key="2">
    <source>
        <dbReference type="EMBL" id="UOE43819.1"/>
    </source>
</evidence>